<feature type="compositionally biased region" description="Low complexity" evidence="1">
    <location>
        <begin position="834"/>
        <end position="844"/>
    </location>
</feature>
<feature type="compositionally biased region" description="Low complexity" evidence="1">
    <location>
        <begin position="3035"/>
        <end position="3048"/>
    </location>
</feature>
<feature type="compositionally biased region" description="Basic residues" evidence="1">
    <location>
        <begin position="4026"/>
        <end position="4037"/>
    </location>
</feature>
<feature type="compositionally biased region" description="Polar residues" evidence="1">
    <location>
        <begin position="4295"/>
        <end position="4308"/>
    </location>
</feature>
<feature type="compositionally biased region" description="Low complexity" evidence="1">
    <location>
        <begin position="2258"/>
        <end position="2268"/>
    </location>
</feature>
<feature type="compositionally biased region" description="Polar residues" evidence="1">
    <location>
        <begin position="4141"/>
        <end position="4157"/>
    </location>
</feature>
<feature type="compositionally biased region" description="Low complexity" evidence="1">
    <location>
        <begin position="2746"/>
        <end position="2756"/>
    </location>
</feature>
<dbReference type="EMBL" id="JARVKM010000089">
    <property type="protein sequence ID" value="KAK9770644.1"/>
    <property type="molecule type" value="Genomic_DNA"/>
</dbReference>
<feature type="compositionally biased region" description="Basic and acidic residues" evidence="1">
    <location>
        <begin position="475"/>
        <end position="601"/>
    </location>
</feature>
<feature type="compositionally biased region" description="Polar residues" evidence="1">
    <location>
        <begin position="1799"/>
        <end position="1828"/>
    </location>
</feature>
<feature type="compositionally biased region" description="Basic and acidic residues" evidence="1">
    <location>
        <begin position="823"/>
        <end position="832"/>
    </location>
</feature>
<comment type="caution">
    <text evidence="2">The sequence shown here is derived from an EMBL/GenBank/DDBJ whole genome shotgun (WGS) entry which is preliminary data.</text>
</comment>
<feature type="region of interest" description="Disordered" evidence="1">
    <location>
        <begin position="5437"/>
        <end position="5462"/>
    </location>
</feature>
<feature type="compositionally biased region" description="Polar residues" evidence="1">
    <location>
        <begin position="49"/>
        <end position="59"/>
    </location>
</feature>
<feature type="compositionally biased region" description="Basic and acidic residues" evidence="1">
    <location>
        <begin position="1162"/>
        <end position="1175"/>
    </location>
</feature>
<feature type="region of interest" description="Disordered" evidence="1">
    <location>
        <begin position="4673"/>
        <end position="4814"/>
    </location>
</feature>
<evidence type="ECO:0000313" key="2">
    <source>
        <dbReference type="EMBL" id="KAK9770644.1"/>
    </source>
</evidence>
<feature type="compositionally biased region" description="Polar residues" evidence="1">
    <location>
        <begin position="3799"/>
        <end position="3816"/>
    </location>
</feature>
<feature type="compositionally biased region" description="Basic and acidic residues" evidence="1">
    <location>
        <begin position="5652"/>
        <end position="5671"/>
    </location>
</feature>
<feature type="compositionally biased region" description="Basic and acidic residues" evidence="1">
    <location>
        <begin position="3536"/>
        <end position="3551"/>
    </location>
</feature>
<dbReference type="Proteomes" id="UP001465668">
    <property type="component" value="Unassembled WGS sequence"/>
</dbReference>
<feature type="compositionally biased region" description="Polar residues" evidence="1">
    <location>
        <begin position="5251"/>
        <end position="5262"/>
    </location>
</feature>
<feature type="compositionally biased region" description="Polar residues" evidence="1">
    <location>
        <begin position="2600"/>
        <end position="2616"/>
    </location>
</feature>
<feature type="compositionally biased region" description="Polar residues" evidence="1">
    <location>
        <begin position="2221"/>
        <end position="2234"/>
    </location>
</feature>
<feature type="compositionally biased region" description="Basic residues" evidence="1">
    <location>
        <begin position="4973"/>
        <end position="4985"/>
    </location>
</feature>
<feature type="compositionally biased region" description="Pro residues" evidence="1">
    <location>
        <begin position="2865"/>
        <end position="2874"/>
    </location>
</feature>
<feature type="region of interest" description="Disordered" evidence="1">
    <location>
        <begin position="5535"/>
        <end position="5598"/>
    </location>
</feature>
<feature type="region of interest" description="Disordered" evidence="1">
    <location>
        <begin position="1287"/>
        <end position="2088"/>
    </location>
</feature>
<feature type="compositionally biased region" description="Basic and acidic residues" evidence="1">
    <location>
        <begin position="5940"/>
        <end position="5961"/>
    </location>
</feature>
<feature type="compositionally biased region" description="Basic and acidic residues" evidence="1">
    <location>
        <begin position="1135"/>
        <end position="1149"/>
    </location>
</feature>
<feature type="compositionally biased region" description="Basic and acidic residues" evidence="1">
    <location>
        <begin position="1438"/>
        <end position="1449"/>
    </location>
</feature>
<feature type="region of interest" description="Disordered" evidence="1">
    <location>
        <begin position="237"/>
        <end position="309"/>
    </location>
</feature>
<feature type="compositionally biased region" description="Basic residues" evidence="1">
    <location>
        <begin position="1482"/>
        <end position="1492"/>
    </location>
</feature>
<feature type="compositionally biased region" description="Basic residues" evidence="1">
    <location>
        <begin position="5069"/>
        <end position="5080"/>
    </location>
</feature>
<feature type="compositionally biased region" description="Low complexity" evidence="1">
    <location>
        <begin position="2535"/>
        <end position="2559"/>
    </location>
</feature>
<feature type="compositionally biased region" description="Basic residues" evidence="1">
    <location>
        <begin position="5827"/>
        <end position="5837"/>
    </location>
</feature>
<feature type="compositionally biased region" description="Basic and acidic residues" evidence="1">
    <location>
        <begin position="2069"/>
        <end position="2084"/>
    </location>
</feature>
<feature type="compositionally biased region" description="Basic and acidic residues" evidence="1">
    <location>
        <begin position="2333"/>
        <end position="2342"/>
    </location>
</feature>
<feature type="region of interest" description="Disordered" evidence="1">
    <location>
        <begin position="4837"/>
        <end position="5383"/>
    </location>
</feature>
<feature type="compositionally biased region" description="Low complexity" evidence="1">
    <location>
        <begin position="6057"/>
        <end position="6072"/>
    </location>
</feature>
<feature type="compositionally biased region" description="Basic and acidic residues" evidence="1">
    <location>
        <begin position="1764"/>
        <end position="1773"/>
    </location>
</feature>
<feature type="compositionally biased region" description="Polar residues" evidence="1">
    <location>
        <begin position="1856"/>
        <end position="1866"/>
    </location>
</feature>
<feature type="compositionally biased region" description="Acidic residues" evidence="1">
    <location>
        <begin position="263"/>
        <end position="280"/>
    </location>
</feature>
<feature type="compositionally biased region" description="Polar residues" evidence="1">
    <location>
        <begin position="4993"/>
        <end position="5010"/>
    </location>
</feature>
<feature type="compositionally biased region" description="Basic and acidic residues" evidence="1">
    <location>
        <begin position="1079"/>
        <end position="1097"/>
    </location>
</feature>
<dbReference type="PANTHER" id="PTHR40641:SF2">
    <property type="entry name" value="INVOLUCRIN REPEAT PROTEIN"/>
    <property type="match status" value="1"/>
</dbReference>
<feature type="region of interest" description="Disordered" evidence="1">
    <location>
        <begin position="809"/>
        <end position="1225"/>
    </location>
</feature>
<feature type="compositionally biased region" description="Polar residues" evidence="1">
    <location>
        <begin position="4766"/>
        <end position="4780"/>
    </location>
</feature>
<dbReference type="PANTHER" id="PTHR40641">
    <property type="entry name" value="INVOLUCRIN REPEAT PROTEIN (AFU_ORTHOLOGUE AFUA_2G08060)"/>
    <property type="match status" value="1"/>
</dbReference>
<feature type="compositionally biased region" description="Polar residues" evidence="1">
    <location>
        <begin position="4567"/>
        <end position="4577"/>
    </location>
</feature>
<feature type="compositionally biased region" description="Polar residues" evidence="1">
    <location>
        <begin position="2957"/>
        <end position="2973"/>
    </location>
</feature>
<feature type="compositionally biased region" description="Basic and acidic residues" evidence="1">
    <location>
        <begin position="1055"/>
        <end position="1072"/>
    </location>
</feature>
<feature type="compositionally biased region" description="Polar residues" evidence="1">
    <location>
        <begin position="3451"/>
        <end position="3480"/>
    </location>
</feature>
<feature type="region of interest" description="Disordered" evidence="1">
    <location>
        <begin position="1"/>
        <end position="106"/>
    </location>
</feature>
<feature type="compositionally biased region" description="Pro residues" evidence="1">
    <location>
        <begin position="2169"/>
        <end position="2178"/>
    </location>
</feature>
<feature type="compositionally biased region" description="Basic and acidic residues" evidence="1">
    <location>
        <begin position="975"/>
        <end position="994"/>
    </location>
</feature>
<feature type="region of interest" description="Disordered" evidence="1">
    <location>
        <begin position="475"/>
        <end position="733"/>
    </location>
</feature>
<feature type="compositionally biased region" description="Basic residues" evidence="1">
    <location>
        <begin position="4091"/>
        <end position="4101"/>
    </location>
</feature>
<feature type="compositionally biased region" description="Polar residues" evidence="1">
    <location>
        <begin position="4235"/>
        <end position="4246"/>
    </location>
</feature>
<feature type="compositionally biased region" description="Basic and acidic residues" evidence="1">
    <location>
        <begin position="2880"/>
        <end position="2894"/>
    </location>
</feature>
<feature type="compositionally biased region" description="Polar residues" evidence="1">
    <location>
        <begin position="4868"/>
        <end position="4879"/>
    </location>
</feature>
<feature type="compositionally biased region" description="Basic and acidic residues" evidence="1">
    <location>
        <begin position="1036"/>
        <end position="1045"/>
    </location>
</feature>
<organism evidence="2 3">
    <name type="scientific">Seiridium cardinale</name>
    <dbReference type="NCBI Taxonomy" id="138064"/>
    <lineage>
        <taxon>Eukaryota</taxon>
        <taxon>Fungi</taxon>
        <taxon>Dikarya</taxon>
        <taxon>Ascomycota</taxon>
        <taxon>Pezizomycotina</taxon>
        <taxon>Sordariomycetes</taxon>
        <taxon>Xylariomycetidae</taxon>
        <taxon>Amphisphaeriales</taxon>
        <taxon>Sporocadaceae</taxon>
        <taxon>Seiridium</taxon>
    </lineage>
</organism>
<feature type="region of interest" description="Disordered" evidence="1">
    <location>
        <begin position="2110"/>
        <end position="2346"/>
    </location>
</feature>
<accession>A0ABR2XA29</accession>
<feature type="region of interest" description="Disordered" evidence="1">
    <location>
        <begin position="3886"/>
        <end position="4640"/>
    </location>
</feature>
<feature type="compositionally biased region" description="Basic residues" evidence="1">
    <location>
        <begin position="3938"/>
        <end position="3949"/>
    </location>
</feature>
<feature type="compositionally biased region" description="Polar residues" evidence="1">
    <location>
        <begin position="2704"/>
        <end position="2725"/>
    </location>
</feature>
<feature type="compositionally biased region" description="Basic and acidic residues" evidence="1">
    <location>
        <begin position="4908"/>
        <end position="4918"/>
    </location>
</feature>
<feature type="compositionally biased region" description="Polar residues" evidence="1">
    <location>
        <begin position="4487"/>
        <end position="4499"/>
    </location>
</feature>
<feature type="compositionally biased region" description="Basic residues" evidence="1">
    <location>
        <begin position="4283"/>
        <end position="4294"/>
    </location>
</feature>
<proteinExistence type="predicted"/>
<feature type="compositionally biased region" description="Basic and acidic residues" evidence="1">
    <location>
        <begin position="2585"/>
        <end position="2598"/>
    </location>
</feature>
<feature type="compositionally biased region" description="Low complexity" evidence="1">
    <location>
        <begin position="1011"/>
        <end position="1035"/>
    </location>
</feature>
<feature type="compositionally biased region" description="Basic residues" evidence="1">
    <location>
        <begin position="2736"/>
        <end position="2745"/>
    </location>
</feature>
<feature type="compositionally biased region" description="Basic and acidic residues" evidence="1">
    <location>
        <begin position="1981"/>
        <end position="1992"/>
    </location>
</feature>
<feature type="compositionally biased region" description="Polar residues" evidence="1">
    <location>
        <begin position="3399"/>
        <end position="3415"/>
    </location>
</feature>
<feature type="region of interest" description="Disordered" evidence="1">
    <location>
        <begin position="3674"/>
        <end position="3830"/>
    </location>
</feature>
<feature type="compositionally biased region" description="Polar residues" evidence="1">
    <location>
        <begin position="2431"/>
        <end position="2447"/>
    </location>
</feature>
<feature type="compositionally biased region" description="Basic residues" evidence="1">
    <location>
        <begin position="3702"/>
        <end position="3711"/>
    </location>
</feature>
<feature type="compositionally biased region" description="Basic and acidic residues" evidence="1">
    <location>
        <begin position="4805"/>
        <end position="4814"/>
    </location>
</feature>
<feature type="compositionally biased region" description="Basic residues" evidence="1">
    <location>
        <begin position="2524"/>
        <end position="2534"/>
    </location>
</feature>
<reference evidence="2 3" key="1">
    <citation type="submission" date="2024-02" db="EMBL/GenBank/DDBJ databases">
        <title>First draft genome assembly of two strains of Seiridium cardinale.</title>
        <authorList>
            <person name="Emiliani G."/>
            <person name="Scali E."/>
        </authorList>
    </citation>
    <scope>NUCLEOTIDE SEQUENCE [LARGE SCALE GENOMIC DNA]</scope>
    <source>
        <strain evidence="2 3">BM-138-000479</strain>
    </source>
</reference>
<dbReference type="InterPro" id="IPR053268">
    <property type="entry name" value="Woronin_anchor"/>
</dbReference>
<feature type="compositionally biased region" description="Polar residues" evidence="1">
    <location>
        <begin position="3970"/>
        <end position="3992"/>
    </location>
</feature>
<feature type="region of interest" description="Disordered" evidence="1">
    <location>
        <begin position="768"/>
        <end position="793"/>
    </location>
</feature>
<feature type="compositionally biased region" description="Basic and acidic residues" evidence="1">
    <location>
        <begin position="3898"/>
        <end position="3907"/>
    </location>
</feature>
<feature type="region of interest" description="Disordered" evidence="1">
    <location>
        <begin position="5614"/>
        <end position="6045"/>
    </location>
</feature>
<feature type="compositionally biased region" description="Polar residues" evidence="1">
    <location>
        <begin position="2832"/>
        <end position="2850"/>
    </location>
</feature>
<feature type="compositionally biased region" description="Polar residues" evidence="1">
    <location>
        <begin position="3749"/>
        <end position="3762"/>
    </location>
</feature>
<feature type="compositionally biased region" description="Basic and acidic residues" evidence="1">
    <location>
        <begin position="5582"/>
        <end position="5597"/>
    </location>
</feature>
<sequence>MMTREHHGNHRRRSPESERRRRKERRNSREQVLNQLQHIPEADQYQVAVRQQPSNNDSYEMQLYARPSSSYAQPHPPPQSQSQYSRSRALSSSGESSSSSTSSSLVNISRHGRGFGFKSFFTAAAEKHKRRVRKQRSRRMFRFGNGSSSSDLSDLAYGKGYIDRRRSRDFTPPGSHKRRDSGERPGPPKRAQTDEEIIELGRKFAEIARQQNKEDLRRAGRHKPSALLGAAATLSAYNKTSSGGPADRGTGSSKHSRRHSSDDSEWESASEDESSSEDDGLMYGSATHLPSGGQHSIHISSPPPIHGQGEYERMLQHKPSIVDPNLFGPVNSLRGHVNTPCGFDKLDRGTVINGYQVTEAARPGASIPQNETVSYEGRPLQHVYPIPTSDPNVYKTGRGSMVSIEQDSPRGRPAPVPIQQPKPIAPVSSKVFEATDADARYSRRSSSSGTALAGAAAVGLAGAAIANVVANHKDKDDRREALDKYHQERRERDNEKGRERERDEKRRSKRSDDKYAESSYAESRHGDERDEKRRSRRSEDKHTDSRYAESQIGDDRDQKRRSRHSDDKHDEREEKRKSRDGDRDYERSEKRREKEKLKELEASGSKRAVDERDKPVRKDRDDDHDYGREYRGHERREDRKKDKERRKEERRQEKSLAGRSSDIDVYRRLEDPEDPLYKGPIDPFQFQVPNDAFATPQRPLTPNVFTVDREPDFSKFDDDFNPPERMSRRDSYERELMDTEAIYDSTRNATVPIAAGAIAAATAAIGMEERRGRSRSRGGDETSRVRQDNHDVVQDVANILYRRDLLARQAAEERSRSTSPDHSVLDKWKEEPETTAPEIITPPAKDAPKPKSPYDGPDADVRIDNILTPRDLPLRANGRSFISRDPSAERDRPMLNLVRPTPAPTPQPEKQKAQEDTREEVPREKESKREFKKKKRNPPLIEHIKSVDDVVISPRGEVVSTPSTPTSKGVTWGENETRRYVVESPERGHDEHSGSRVVTPAETPKSKSGKKSGWGILASAIAGTGAAAAASVISDSGKDKDKDETSSNVSSTPRRSRDRDSPREKGLERDEISSNVSSDSRKSKDRDIPKDRDRDEISSNISSSSRKSKDRDIPKDRDRDEISSNVSSSSKRSRGRDSPELKDMDRDDIFSNISSSSKSSRKSRDRDTPRDRDEVSSNLSSSSRKSRDSPKGKRQSSVPWDEIEEPPIPGPKPSSPRVAPMPGTFAEDMAFTATIAAGLQDSGFDPNIVIDDAKYHRRDSPPNTNGKPNLYSAPFAETVTDLGIYPAEATGSKTGSDHGFVIGEIPETPQGQRDIPSDTVDLSKLSKKERKKLERENSAKRDNLENLDDLRSQIVVEEEPAAPQSVPERLVEDDDWTSTATLSKKEQKKRDKAARAKTLQEEESAVSTPRDSEPETPQPTMEEDEWESSSKLSKKEKKKLEKAGKNKALEEEEIVEIPTPQEPEHHPIGAKIVDEWEDSSSKKKSKKDKKKEKAVVVQNDAKDLGDMESSKISVPVDTFRDIQEEERFAQPEDDWSGPSKKSKKKGKRDSASYDFTSDPATPVGGEDVGHLQEEAQIVQPDDDWALPVSSKKSKKKSKQDSEHYDSSSQSFTPHETDTPSGLVQEEAPFTQPEDDWTSSTTKKSKKKSKRDSEIYDSPSQSILPSESESPRDLQEEATIARPEDDWAAPATKKSKKKSKRNSDILDSPSQTATPTEIDVPRDIQESSFVQPEDDWSAPSKKSKKKSKRDSEIYDSPSQSTAQFEKGESPKKDGEDEITVVPDDEWDVSKKSTKKHSKQDSFATDTTDWTNVPSVASESMIKSQSTDYFSTAEPASVDDWELPSKKSKKKSKRESTSYDSPSQTPTGQDDIVESPKAMTESFSDLRSEKSSAQNDEWDEPKKSKKKSKRDSHIHDSPSGSRSASLSRTQSEISTSDKKKSKRNSYHESLPGSEIGSESSERKSKKEKRRSLPGGFPDDFDDRDPPDRGRKDFPFLDNDVSSVVSAPLRDRSEKRSRSRFDDLDDDAKSIASAPGGSRKKDSKSEKDKEKRNSAGPGLFDRFKSSIGIVDASDKSSRKEEDKKALKDNAGTLGASVGLLGAAAALITSQISPSNATDVPSEGKEAHSIPTTPSRRLSPSPPPRRSSDNIDPEIVQREIRPAIDPQYGDLLPLPPSPPPGLPTTHETDDLPALPDSRPETPETERQLLRELHNKPSHIRRKSANETPTRLKSPSQSAIPLRFGVGKVKRPSEPSLPGLHRSSPISSPIAAPTDTLSATKPRPARPTSWDSTREFKPLYLVEKTSRESVTAPPEIEGDLPQLPESGPPSRESPGSEFGRREHDVQYEHAQNLSNDLALKLDIPAALAVSGDTHLGSQDTTPKAQTFGLSDAFGTPRQTEEKSDSSNLPSLFGTETHSTPKPEPVESMSKDRSSYLLHSSPPSAVKNLQSDNIARDSPTRSLSRSGVLGNISEGGDEAASKEPVDLGLVTGIAAGAAAAIALLDEDRSISAKGIQNDEELSEFAYTPSKKSKKGKKAKKSAAAEVEESPISTPPISTSQIIEESSTGKDITEDDSSFIPTSKKGKKSKKNKEALDWEPEREPEVQDTTILANDQLSTSDTQVLPPPDEIPGAIQEVEQQQPKSDTEAPLLQRSTSSSKKDKKKKGKSLAWDPEPEPESVYATPMEPVLGQPTDFVFPQSTLKELDTAQEVVQRNLSEPTQQSRIEESQPTVVEEPVSTTKNSKKKKKKKGNASQSQSQSQSWEPEPDSSSIQDAEIASSVNTSSEATQIAPATEIETVLPLEEQFSTPTEELQHTPMVDLPLRADLSPALENRQPDALQSTSAGDQLTTNTSGLESASVEMPSLGRTSPAPEPDLPAPIPADLQAENHTDTMDFSDARVVESPLPGNVAEAPLQPNPGSGESQLHLEPGRSGSLEDPLPTNDSGDNTIDRPAQPPASLGENIDSNAISVGSNLSSGQGFSEPFGSWPEDSSSKKKKSKKDEKQQSISREIEPGTSSDASDIISDPLSRSVDLSAQPVEASPLSNELSSSSQPEMEATADDIWSTSAKSGKKGKKGKKNRQSSGPNDLGETAQQPAGVIPFVSHEGRDTQLEPGGGSPLPASTSWAGEVERSDPVISEPQPEPDATISKKKSKKDKKKNRASSQFDDDLGEVPPQKLQEPALSQEMPIDAATIAELAPILSEDGSFKQPELENALVDDLSPAASKKSKQKEKDQSIQWEDPPFASDAPQESHDVSPSGGETPQAEDNWDSGFTSSKKSKKDKKKRKVIFAGTSDEQLRDNALTEESAQPSGSIQPQPGPALESGLDVPGEDLPTVETTQLGVVPDALSGDTVHRQSEPAPGNSGGDLDVIHSSSETRDLPESDVPQQSGHVQELPSEPASEQLLEGTSSLTTEDLGTQLPSQELPAASAEEEFPIMTAKKSKKDKKKRKGKTDDLLESTSGTSTPQEEIALGTSTPEPVISATIQDQAPLEQAISASQIVEEPQEVKPEDQTMDDEWGSLPAKESKKDKKKNRKGSQIQELEPEKLPMEESPVEHRPSSSPTTTLPDPVLDPFEKSMLAPLEHSQSSRPQSPILAQDSSEPIVSGQRDLSEEPIQSLTADPAANLLPQFSGLETGLLPSTSQGADEIVSEFQKPHSDEPTLERPQLLAHTTDYFDSVASQVVSEGASTPAEQSLEAGEEEFAPITSKKDKKKKKRRSLAQEPELARKSSFEEMMGDWQADEPLPTPGQDFYTPLEQPTETQQDQPAENSTKTSKKDKKKKRASRISSDECSTPPSDQALAERPASPSQVLNSDSNLTESQTLALVDGPTPIQEQDEALPTILEQSIELPQPSQVPDEQLVSNPELMADIQNITGEPLSQTEMPTAIQVDETPAMDSLPTPLGHDGNDEVRQKDSIAISHEQQQSPLLDVQPAEVESTQFFTTPKSKKDKKKKKRGSQILADEAVVTPEDDLPVSIPVSQDQDLGVQSQMPEASSQPIESQPVEFQHEEIPISTPLVEESSQFSAEPGQPTTKKSKKDKKKKKGASSSEFDGQQQQQETPSDGSRDLGSLDVESSPIPADVQLPVSQDDEFPSFTSSKKSKKDKKKKLASTWEPEAGSEAEIVTPVEEVREPPNEPSLPTGQDLAIQNEPSMSEDLSQPTQQASDEQRLDDQPTGLDTIPSTQSKFEGSFPTDIANEPKQDQIDTQEPTTSTSAGISQGLEQNQPSKQQDTELGTGERALSEEQQPLGQSSPIISPATEAPVLEQDIDLPQPTEQSPQEEESGSGSFVTKKSKKDKKKKRASQIQDLEPESSSTPVVERSPVLETPSVVQTPIIAAPLPDAEVSVESELTGDGGLSTSQAVQSEDVFPDLVIGGKSKKDKKKKKKGSQLQDWEPEVEPAFATPLEEPARQLEEQLPPPTSADLRPPMEPLEIENVQLPLEQTSTPGEIPGENDAPALEQTQPEDVLPQVVSGKKSKKDKRKKRASQLQDWEPESSLSSPIQEQPVSLPTELDTGSGEPALQQGVSDFKELEASQDTNSGSLHDAGSGQDQKEEKDQDTLSLETPGIDSFYTPFEETQGSLTTFNDVPLPKQHVEMSGNSKDDLTISKDLELDDDFTAPTPSKKTKKDKKKKKGQQSQLDWEDPDIPIMPVETQPVQELPSETPVVEEFLGSGNEVILDDSALPRGLQPEDEVAEFVSTKKSKKDKKKAKKAAALQTEPELDSYSRDLPGESSLPHTEPPSDQIPSAVNENLDVATEHENLRSDPLENLEVPSHQPSSQLESLTQPEDSMTPVAKDVDEVPDGGHGSLAPTDNCDRLQDPAIVHAEDLSKDSTFGTVPDATITVSQDESTEFPDFAVKTSKKDKKKGKKSKASESLPWQDSMETSGGPTPIEEPVLSQEVQQDVLTGSTPTTQRGALDEAIPRDIPLEQPSTLPIHADDTPIGNVGTPQSQLLADDTVVQPPTEPTISTPDVVEEDLFPVGRKKSKKDKKKQKALALVDSEPTSGTQTPSTQDEQTQGLPLPEALPLESQGSTGTREIVEEVPSQDPMELDIGGKTVTEQPDPSQVVIEDWPDFSAKKSKKDKKKRKSTAQSLDFETPLGVQTPSIEDAPLDREIGGDVATIEESKPLFTEQPISGEPLQATPAEPVEQEEWPQNTSKKSKKDKKKRKSSGLLESEPASGTQTPLATDVALGEALGEDLSRNVPALEQPASEVMELPPVEEVPESSAAPVEDDDWANFTSSKKSKKDKKGKKKGKSSGTATPLETNQPVNEPTRDDRQESMAESSGPSAVKDVWADDAFFKPQEATPGMSPNLESSQAENIPLGRPGTPPGLSTSTIPPAVDVDLSPAQLTSHVDHDKPFDQTTQRGKKVRMNTFLGDTEIPEPISATEPISADRDLAASYLEDSSQTPNEPTVPEVVIEDSSAHLPERTLSPPTARDIAVDYLNPQHDQGGASGSADVTPNLNKDLDASLPNVNADREFAVSYLESQTKNMEDIISQTEHEQLLGVGKSGPPAITPRREIAASYFDPEPGVLEGKQKGVIAAEYPPTLDEPSLNIKDGGQTQQDATRGLAADLMEPPPSTSKKSSKSTTSKEESENDDKSKDAEAIATAAAFTGGVAMMADKFGGSKKGKGKKGKKSKYVDKRQPKEGDLFDDPSLWESSDRKIVTENDGGRLDRDVGDFWDVPADAEEDQPGPSFSQEMGEKDSEGQARGAVHEIVAGSLASPESPVAGRVEMKSSATKPESLSKDRLEQLESQAQEEASNSRLMRDIDELDTSELVPERGFEETPGLDVRQQIPSPSRDMADWGRSSIMSARSLPPVEEEPNEDLEEELHRSRSRSRSRHVAHGPEGNRDSGFVTDSPRPTRRSLFEDSRQRDSGVHMKDWPESTGKKREGLSLFDETGARLSWESTDSKTGIPREVHTPRAEEKKLRKSTLGDETPRLDTPSRTLRETSPDPEKKGKSHAVETKTPRPAKYQNLGAGASPALTPHAFGQRSASDNLSREGTPRGEYSARRSASNTSISRLRTPEPLNLRPESPGSIRSSGTNTPPLRRVDKRMSGDLRSLSQHNASVSSLHSSLSAKPTDKDAAAALQREKDQAERRASQTFSTPVANEGRVRQRDMTDVYDGVGEGRIGSPRSPTRPHSMRRRQSMQVLELESRVEQLVAENRMLADARLQADANGNQRAAITINERDALIEQLRSSLEEYKREVERLKEVNEGLHSANAQLATQQNERYSHLQLQHASASSELEGMRSSLDKSLQDKDAEIEQLRNELEATRQQVRAMQQQILASKPADADFLRLKDEDHFDHRCQQLCAHVQQWVLRFSKFSDMRASRLTSEINDVKIVDKLDNTVLDGSDVDEYLSDRVKRRDIFMSMTMHMIWEYVFTRYLFGMDREQRQKLKTLEKLLSDVGPPHAVRQWRAVTLTLLSRRPVFGDQRNDDTEAVVQAILETLSKILPPPSNMENQIQSQLRRVLREAVDLSIEMRTQRAEYMMLPPLQPEYDANGDLAETVAFNAALMNERSGGSMSNEELEAQGAVVRMVLFPLVIKKGDDNGVGDDEIVVCPAQVLVAKQSHRSMRMVTPSSEFGGAPLSRGATPSVGMKSAISLPMSPGSQAGDYNMEGAI</sequence>
<feature type="compositionally biased region" description="Basic and acidic residues" evidence="1">
    <location>
        <begin position="3646"/>
        <end position="3655"/>
    </location>
</feature>
<feature type="compositionally biased region" description="Basic and acidic residues" evidence="1">
    <location>
        <begin position="4592"/>
        <end position="4602"/>
    </location>
</feature>
<feature type="compositionally biased region" description="Low complexity" evidence="1">
    <location>
        <begin position="2125"/>
        <end position="2135"/>
    </location>
</feature>
<feature type="compositionally biased region" description="Low complexity" evidence="1">
    <location>
        <begin position="3300"/>
        <end position="3309"/>
    </location>
</feature>
<evidence type="ECO:0008006" key="4">
    <source>
        <dbReference type="Google" id="ProtNLM"/>
    </source>
</evidence>
<feature type="compositionally biased region" description="Polar residues" evidence="1">
    <location>
        <begin position="2370"/>
        <end position="2383"/>
    </location>
</feature>
<feature type="compositionally biased region" description="Basic and acidic residues" evidence="1">
    <location>
        <begin position="2036"/>
        <end position="2050"/>
    </location>
</feature>
<feature type="compositionally biased region" description="Polar residues" evidence="1">
    <location>
        <begin position="3674"/>
        <end position="3685"/>
    </location>
</feature>
<feature type="region of interest" description="Disordered" evidence="1">
    <location>
        <begin position="403"/>
        <end position="431"/>
    </location>
</feature>
<feature type="compositionally biased region" description="Polar residues" evidence="1">
    <location>
        <begin position="2400"/>
        <end position="2412"/>
    </location>
</feature>
<feature type="compositionally biased region" description="Basic and acidic residues" evidence="1">
    <location>
        <begin position="1518"/>
        <end position="1530"/>
    </location>
</feature>
<feature type="compositionally biased region" description="Low complexity" evidence="1">
    <location>
        <begin position="2319"/>
        <end position="2332"/>
    </location>
</feature>
<feature type="compositionally biased region" description="Basic and acidic residues" evidence="1">
    <location>
        <begin position="2193"/>
        <end position="2210"/>
    </location>
</feature>
<feature type="compositionally biased region" description="Basic residues" evidence="1">
    <location>
        <begin position="3142"/>
        <end position="3154"/>
    </location>
</feature>
<feature type="compositionally biased region" description="Basic residues" evidence="1">
    <location>
        <begin position="127"/>
        <end position="141"/>
    </location>
</feature>
<feature type="compositionally biased region" description="Basic and acidic residues" evidence="1">
    <location>
        <begin position="5631"/>
        <end position="5642"/>
    </location>
</feature>
<feature type="compositionally biased region" description="Basic and acidic residues" evidence="1">
    <location>
        <begin position="1107"/>
        <end position="1122"/>
    </location>
</feature>
<feature type="compositionally biased region" description="Basic and acidic residues" evidence="1">
    <location>
        <begin position="707"/>
        <end position="718"/>
    </location>
</feature>
<feature type="compositionally biased region" description="Low complexity" evidence="1">
    <location>
        <begin position="3552"/>
        <end position="3565"/>
    </location>
</feature>
<feature type="region of interest" description="Disordered" evidence="1">
    <location>
        <begin position="3205"/>
        <end position="3658"/>
    </location>
</feature>
<feature type="compositionally biased region" description="Basic residues" evidence="1">
    <location>
        <begin position="3063"/>
        <end position="3074"/>
    </location>
</feature>
<feature type="compositionally biased region" description="Polar residues" evidence="1">
    <location>
        <begin position="960"/>
        <end position="969"/>
    </location>
</feature>
<feature type="compositionally biased region" description="Basic residues" evidence="1">
    <location>
        <begin position="3433"/>
        <end position="3444"/>
    </location>
</feature>
<feature type="compositionally biased region" description="Basic residues" evidence="1">
    <location>
        <begin position="3270"/>
        <end position="3281"/>
    </location>
</feature>
<feature type="compositionally biased region" description="Basic and acidic residues" evidence="1">
    <location>
        <begin position="6074"/>
        <end position="6094"/>
    </location>
</feature>
<feature type="compositionally biased region" description="Basic and acidic residues" evidence="1">
    <location>
        <begin position="4747"/>
        <end position="4757"/>
    </location>
</feature>
<feature type="compositionally biased region" description="Basic and acidic residues" evidence="1">
    <location>
        <begin position="2993"/>
        <end position="3006"/>
    </location>
</feature>
<feature type="compositionally biased region" description="Basic residues" evidence="1">
    <location>
        <begin position="5234"/>
        <end position="5247"/>
    </location>
</feature>
<feature type="compositionally biased region" description="Low complexity" evidence="1">
    <location>
        <begin position="1915"/>
        <end position="1929"/>
    </location>
</feature>
<feature type="compositionally biased region" description="Polar residues" evidence="1">
    <location>
        <begin position="6031"/>
        <end position="6040"/>
    </location>
</feature>
<evidence type="ECO:0000256" key="1">
    <source>
        <dbReference type="SAM" id="MobiDB-lite"/>
    </source>
</evidence>
<feature type="compositionally biased region" description="Basic residues" evidence="1">
    <location>
        <begin position="5150"/>
        <end position="5161"/>
    </location>
</feature>
<feature type="compositionally biased region" description="Basic and acidic residues" evidence="1">
    <location>
        <begin position="2006"/>
        <end position="2019"/>
    </location>
</feature>
<keyword evidence="3" id="KW-1185">Reference proteome</keyword>
<feature type="compositionally biased region" description="Basic residues" evidence="1">
    <location>
        <begin position="4692"/>
        <end position="4703"/>
    </location>
</feature>
<feature type="compositionally biased region" description="Basic and acidic residues" evidence="1">
    <location>
        <begin position="1331"/>
        <end position="1351"/>
    </location>
</feature>
<feature type="compositionally biased region" description="Low complexity" evidence="1">
    <location>
        <begin position="80"/>
        <end position="104"/>
    </location>
</feature>
<feature type="compositionally biased region" description="Polar residues" evidence="1">
    <location>
        <begin position="2762"/>
        <end position="2782"/>
    </location>
</feature>
<feature type="compositionally biased region" description="Pro residues" evidence="1">
    <location>
        <begin position="412"/>
        <end position="424"/>
    </location>
</feature>
<feature type="compositionally biased region" description="Basic and acidic residues" evidence="1">
    <location>
        <begin position="909"/>
        <end position="929"/>
    </location>
</feature>
<feature type="compositionally biased region" description="Polar residues" evidence="1">
    <location>
        <begin position="1606"/>
        <end position="1621"/>
    </location>
</feature>
<feature type="compositionally biased region" description="Basic residues" evidence="1">
    <location>
        <begin position="3766"/>
        <end position="3777"/>
    </location>
</feature>
<feature type="compositionally biased region" description="Basic and acidic residues" evidence="1">
    <location>
        <begin position="5992"/>
        <end position="6004"/>
    </location>
</feature>
<feature type="compositionally biased region" description="Basic and acidic residues" evidence="1">
    <location>
        <begin position="607"/>
        <end position="670"/>
    </location>
</feature>
<feature type="compositionally biased region" description="Polar residues" evidence="1">
    <location>
        <begin position="4012"/>
        <end position="4025"/>
    </location>
</feature>
<feature type="compositionally biased region" description="Basic residues" evidence="1">
    <location>
        <begin position="4368"/>
        <end position="4379"/>
    </location>
</feature>
<feature type="compositionally biased region" description="Low complexity" evidence="1">
    <location>
        <begin position="5203"/>
        <end position="5221"/>
    </location>
</feature>
<feature type="compositionally biased region" description="Basic residues" evidence="1">
    <location>
        <begin position="4466"/>
        <end position="4477"/>
    </location>
</feature>
<gene>
    <name evidence="2" type="ORF">SCAR479_12720</name>
</gene>
<feature type="compositionally biased region" description="Basic residues" evidence="1">
    <location>
        <begin position="4851"/>
        <end position="4862"/>
    </location>
</feature>
<feature type="compositionally biased region" description="Basic residues" evidence="1">
    <location>
        <begin position="4615"/>
        <end position="4626"/>
    </location>
</feature>
<feature type="region of interest" description="Disordered" evidence="1">
    <location>
        <begin position="2507"/>
        <end position="3183"/>
    </location>
</feature>
<feature type="compositionally biased region" description="Basic and acidic residues" evidence="1">
    <location>
        <begin position="5859"/>
        <end position="5886"/>
    </location>
</feature>
<feature type="compositionally biased region" description="Acidic residues" evidence="1">
    <location>
        <begin position="1774"/>
        <end position="1785"/>
    </location>
</feature>
<feature type="compositionally biased region" description="Polar residues" evidence="1">
    <location>
        <begin position="5081"/>
        <end position="5097"/>
    </location>
</feature>
<feature type="region of interest" description="Disordered" evidence="1">
    <location>
        <begin position="126"/>
        <end position="195"/>
    </location>
</feature>
<feature type="compositionally biased region" description="Basic residues" evidence="1">
    <location>
        <begin position="5618"/>
        <end position="5630"/>
    </location>
</feature>
<feature type="compositionally biased region" description="Polar residues" evidence="1">
    <location>
        <begin position="6006"/>
        <end position="6015"/>
    </location>
</feature>
<feature type="region of interest" description="Disordered" evidence="1">
    <location>
        <begin position="6057"/>
        <end position="6141"/>
    </location>
</feature>
<feature type="compositionally biased region" description="Basic and acidic residues" evidence="1">
    <location>
        <begin position="1500"/>
        <end position="1509"/>
    </location>
</feature>
<feature type="region of interest" description="Disordered" evidence="1">
    <location>
        <begin position="2367"/>
        <end position="2476"/>
    </location>
</feature>
<feature type="compositionally biased region" description="Polar residues" evidence="1">
    <location>
        <begin position="4196"/>
        <end position="4225"/>
    </location>
</feature>
<feature type="compositionally biased region" description="Acidic residues" evidence="1">
    <location>
        <begin position="5812"/>
        <end position="5822"/>
    </location>
</feature>
<evidence type="ECO:0000313" key="3">
    <source>
        <dbReference type="Proteomes" id="UP001465668"/>
    </source>
</evidence>
<name>A0ABR2XA29_9PEZI</name>
<feature type="compositionally biased region" description="Polar residues" evidence="1">
    <location>
        <begin position="4890"/>
        <end position="4906"/>
    </location>
</feature>
<feature type="compositionally biased region" description="Basic and acidic residues" evidence="1">
    <location>
        <begin position="2413"/>
        <end position="2428"/>
    </location>
</feature>
<protein>
    <recommendedName>
        <fullName evidence="4">Involucrin repeat protein</fullName>
    </recommendedName>
</protein>
<feature type="compositionally biased region" description="Basic and acidic residues" evidence="1">
    <location>
        <begin position="5908"/>
        <end position="5933"/>
    </location>
</feature>
<feature type="compositionally biased region" description="Polar residues" evidence="1">
    <location>
        <begin position="1657"/>
        <end position="1667"/>
    </location>
</feature>
<feature type="compositionally biased region" description="Polar residues" evidence="1">
    <location>
        <begin position="4042"/>
        <end position="4055"/>
    </location>
</feature>